<accession>A0ABW2AAU3</accession>
<dbReference type="Pfam" id="PF07811">
    <property type="entry name" value="TadE"/>
    <property type="match status" value="1"/>
</dbReference>
<dbReference type="EMBL" id="JBHSWH010000001">
    <property type="protein sequence ID" value="MFC6703968.1"/>
    <property type="molecule type" value="Genomic_DNA"/>
</dbReference>
<evidence type="ECO:0000256" key="1">
    <source>
        <dbReference type="SAM" id="Phobius"/>
    </source>
</evidence>
<evidence type="ECO:0000259" key="2">
    <source>
        <dbReference type="Pfam" id="PF07811"/>
    </source>
</evidence>
<feature type="domain" description="TadE-like" evidence="2">
    <location>
        <begin position="13"/>
        <end position="55"/>
    </location>
</feature>
<dbReference type="RefSeq" id="WP_382397781.1">
    <property type="nucleotide sequence ID" value="NZ_JBHSWH010000001.1"/>
</dbReference>
<keyword evidence="1" id="KW-0472">Membrane</keyword>
<gene>
    <name evidence="3" type="ORF">ACFQDH_01455</name>
</gene>
<organism evidence="3 4">
    <name type="scientific">Flexivirga alba</name>
    <dbReference type="NCBI Taxonomy" id="702742"/>
    <lineage>
        <taxon>Bacteria</taxon>
        <taxon>Bacillati</taxon>
        <taxon>Actinomycetota</taxon>
        <taxon>Actinomycetes</taxon>
        <taxon>Micrococcales</taxon>
        <taxon>Dermacoccaceae</taxon>
        <taxon>Flexivirga</taxon>
    </lineage>
</organism>
<keyword evidence="1" id="KW-0812">Transmembrane</keyword>
<keyword evidence="4" id="KW-1185">Reference proteome</keyword>
<proteinExistence type="predicted"/>
<keyword evidence="1" id="KW-1133">Transmembrane helix</keyword>
<protein>
    <submittedName>
        <fullName evidence="3">TadE/TadG family type IV pilus assembly protein</fullName>
    </submittedName>
</protein>
<name>A0ABW2AAU3_9MICO</name>
<sequence length="141" mass="14390">MRTTKTGTHRERGASLVEFAIVLPIFLVLTGGMVDFGRAFFTEVMLTNAAREGARSAMYSSTSANTSTRAIAAAGGNSALGVSITNPCPASPGPLPSSVTVTVTNPKFEWVLLGPALSLIPGASNSLPTTLSGKATMQCGG</sequence>
<feature type="transmembrane region" description="Helical" evidence="1">
    <location>
        <begin position="20"/>
        <end position="41"/>
    </location>
</feature>
<evidence type="ECO:0000313" key="3">
    <source>
        <dbReference type="EMBL" id="MFC6703968.1"/>
    </source>
</evidence>
<comment type="caution">
    <text evidence="3">The sequence shown here is derived from an EMBL/GenBank/DDBJ whole genome shotgun (WGS) entry which is preliminary data.</text>
</comment>
<dbReference type="Proteomes" id="UP001596298">
    <property type="component" value="Unassembled WGS sequence"/>
</dbReference>
<reference evidence="4" key="1">
    <citation type="journal article" date="2019" name="Int. J. Syst. Evol. Microbiol.">
        <title>The Global Catalogue of Microorganisms (GCM) 10K type strain sequencing project: providing services to taxonomists for standard genome sequencing and annotation.</title>
        <authorList>
            <consortium name="The Broad Institute Genomics Platform"/>
            <consortium name="The Broad Institute Genome Sequencing Center for Infectious Disease"/>
            <person name="Wu L."/>
            <person name="Ma J."/>
        </authorList>
    </citation>
    <scope>NUCLEOTIDE SEQUENCE [LARGE SCALE GENOMIC DNA]</scope>
    <source>
        <strain evidence="4">CCUG 58127</strain>
    </source>
</reference>
<evidence type="ECO:0000313" key="4">
    <source>
        <dbReference type="Proteomes" id="UP001596298"/>
    </source>
</evidence>
<dbReference type="InterPro" id="IPR012495">
    <property type="entry name" value="TadE-like_dom"/>
</dbReference>